<protein>
    <recommendedName>
        <fullName evidence="1">Agglutinin domain-containing protein</fullName>
    </recommendedName>
</protein>
<dbReference type="InterPro" id="IPR008998">
    <property type="entry name" value="Agglutinin"/>
</dbReference>
<dbReference type="Gene3D" id="2.80.10.50">
    <property type="match status" value="4"/>
</dbReference>
<evidence type="ECO:0000259" key="1">
    <source>
        <dbReference type="SMART" id="SM00791"/>
    </source>
</evidence>
<gene>
    <name evidence="2" type="ORF">SASPL_106961</name>
</gene>
<accession>A0A8X9A4W5</accession>
<sequence length="925" mass="103880">MGFMLPRFIAIKSTNYPDKGHLYYYEKASTVNVGEESVFSTLVKIEVEQATSNTNYVHLRFSTSNRYWSKRVGGNGIVAESKQPVEDIKNPSCTLFQPVQAAKDVFDLNYVPTGARVLVDPKYWGIFVDGDPSDSYGNLIYVDWSTLVKLPAHLTFKGDNKRYLRGMGHGGHNYLQYSASDIDASCGHRVTLMPDGHVRITSDHWEGQFWRRSPNWIWADSWMSSINNPDTHFWPVKLDNDNTIALRNAGNNHYCSRLTADGKTDMLNAAGSDIYNSGKMVVQELVSERNVYDVKYRMEDARIYDEAPYDAGSSQLDNPSDEEAAMAVSITYQDEKSYTFSRSFSLTAGVETKFQTGVPFIVDGEIKVSFEINTTLEWDTTTTTTTSVTATGSIPIPAKSSAVIEYVGTMGTCDVPYSYTQQDRSSTDGTISYTEQVDGVYKGVSCYNFHFVTKSIKALVIMVFMLPRFIAIRSTRYPDKGHLYYDEKQSTVHIGEESVFSTLVKIEVERATSNTNYVHLRFSNSNRYWSKRVGGNGIDAVSKKPEEDIKEPSCTLFQPVEVSGEGEGVFQLIYVPTGHRVLVDPEYWGIFVVEENPSSWYGSLKYVDWSTLVKLPPHVAFKGDNGRYLTGVSQDGYNYLQYSSSGIDPSCGHRVYLMPEGHVRITSDHWGGKFWRRSPNWIWADSHASSINNPDTHFWPVKLGHDNTIALRNAGNNRHCSRLSQDWKTDMLNAAWIEIHDVGKMEVQELVSERNVYNVKYRMEDARIYDEEPYIAGSSQLDNHSDQEAAMSVSITYTDEKSYTFSRSMSLTAGVETTFSTGVPFIVEGKITVSFQINTTLQWDATTTTTTSVTASGSIPIPAKTSAVIEYVGTQGTCDVPYSYTQQDQSSTDGTISYTEQVDGIYKGVSCYNFHYVTKSLKALV</sequence>
<feature type="domain" description="Agglutinin" evidence="1">
    <location>
        <begin position="148"/>
        <end position="284"/>
    </location>
</feature>
<proteinExistence type="predicted"/>
<dbReference type="Pfam" id="PF07468">
    <property type="entry name" value="Agglutinin"/>
    <property type="match status" value="1"/>
</dbReference>
<dbReference type="PANTHER" id="PTHR39244:SF5">
    <property type="entry name" value="NATTERIN-3-LIKE"/>
    <property type="match status" value="1"/>
</dbReference>
<dbReference type="EMBL" id="PNBA02000003">
    <property type="protein sequence ID" value="KAG6428922.1"/>
    <property type="molecule type" value="Genomic_DNA"/>
</dbReference>
<reference evidence="2" key="2">
    <citation type="submission" date="2020-08" db="EMBL/GenBank/DDBJ databases">
        <title>Plant Genome Project.</title>
        <authorList>
            <person name="Zhang R.-G."/>
        </authorList>
    </citation>
    <scope>NUCLEOTIDE SEQUENCE</scope>
    <source>
        <strain evidence="2">Huo1</strain>
        <tissue evidence="2">Leaf</tissue>
    </source>
</reference>
<dbReference type="InterPro" id="IPR004991">
    <property type="entry name" value="Aerolysin-like"/>
</dbReference>
<feature type="domain" description="Agglutinin" evidence="1">
    <location>
        <begin position="613"/>
        <end position="749"/>
    </location>
</feature>
<comment type="caution">
    <text evidence="2">The sequence shown here is derived from an EMBL/GenBank/DDBJ whole genome shotgun (WGS) entry which is preliminary data.</text>
</comment>
<dbReference type="PANTHER" id="PTHR39244">
    <property type="entry name" value="NATTERIN-4"/>
    <property type="match status" value="1"/>
</dbReference>
<organism evidence="2">
    <name type="scientific">Salvia splendens</name>
    <name type="common">Scarlet sage</name>
    <dbReference type="NCBI Taxonomy" id="180675"/>
    <lineage>
        <taxon>Eukaryota</taxon>
        <taxon>Viridiplantae</taxon>
        <taxon>Streptophyta</taxon>
        <taxon>Embryophyta</taxon>
        <taxon>Tracheophyta</taxon>
        <taxon>Spermatophyta</taxon>
        <taxon>Magnoliopsida</taxon>
        <taxon>eudicotyledons</taxon>
        <taxon>Gunneridae</taxon>
        <taxon>Pentapetalae</taxon>
        <taxon>asterids</taxon>
        <taxon>lamiids</taxon>
        <taxon>Lamiales</taxon>
        <taxon>Lamiaceae</taxon>
        <taxon>Nepetoideae</taxon>
        <taxon>Mentheae</taxon>
        <taxon>Salviinae</taxon>
        <taxon>Salvia</taxon>
        <taxon>Salvia subgen. Calosphace</taxon>
        <taxon>core Calosphace</taxon>
    </lineage>
</organism>
<dbReference type="InterPro" id="IPR036242">
    <property type="entry name" value="Agglutinin_dom_sf"/>
</dbReference>
<dbReference type="SMART" id="SM00791">
    <property type="entry name" value="Agglutinin"/>
    <property type="match status" value="2"/>
</dbReference>
<dbReference type="Gene3D" id="2.170.15.10">
    <property type="entry name" value="Proaerolysin, chain A, domain 3"/>
    <property type="match status" value="2"/>
</dbReference>
<evidence type="ECO:0000313" key="3">
    <source>
        <dbReference type="Proteomes" id="UP000298416"/>
    </source>
</evidence>
<dbReference type="SUPFAM" id="SSF50382">
    <property type="entry name" value="Agglutinin"/>
    <property type="match status" value="4"/>
</dbReference>
<name>A0A8X9A4W5_SALSN</name>
<keyword evidence="3" id="KW-1185">Reference proteome</keyword>
<dbReference type="CDD" id="cd00257">
    <property type="entry name" value="beta-trefoil_FSCN-like"/>
    <property type="match status" value="1"/>
</dbReference>
<reference evidence="2" key="1">
    <citation type="submission" date="2018-01" db="EMBL/GenBank/DDBJ databases">
        <authorList>
            <person name="Mao J.F."/>
        </authorList>
    </citation>
    <scope>NUCLEOTIDE SEQUENCE</scope>
    <source>
        <strain evidence="2">Huo1</strain>
        <tissue evidence="2">Leaf</tissue>
    </source>
</reference>
<dbReference type="CDD" id="cd20216">
    <property type="entry name" value="PFM_HFR-2-like"/>
    <property type="match status" value="1"/>
</dbReference>
<dbReference type="AlphaFoldDB" id="A0A8X9A4W5"/>
<dbReference type="Pfam" id="PF03318">
    <property type="entry name" value="ETX_MTX2"/>
    <property type="match status" value="1"/>
</dbReference>
<dbReference type="SUPFAM" id="SSF56973">
    <property type="entry name" value="Aerolisin/ETX pore-forming domain"/>
    <property type="match status" value="2"/>
</dbReference>
<dbReference type="Proteomes" id="UP000298416">
    <property type="component" value="Unassembled WGS sequence"/>
</dbReference>
<evidence type="ECO:0000313" key="2">
    <source>
        <dbReference type="EMBL" id="KAG6428922.1"/>
    </source>
</evidence>
<dbReference type="InterPro" id="IPR053237">
    <property type="entry name" value="Natterin_C"/>
</dbReference>